<evidence type="ECO:0000313" key="2">
    <source>
        <dbReference type="EMBL" id="GHO91098.1"/>
    </source>
</evidence>
<dbReference type="Proteomes" id="UP000597444">
    <property type="component" value="Unassembled WGS sequence"/>
</dbReference>
<reference evidence="2" key="1">
    <citation type="submission" date="2020-10" db="EMBL/GenBank/DDBJ databases">
        <title>Taxonomic study of unclassified bacteria belonging to the class Ktedonobacteria.</title>
        <authorList>
            <person name="Yabe S."/>
            <person name="Wang C.M."/>
            <person name="Zheng Y."/>
            <person name="Sakai Y."/>
            <person name="Cavaletti L."/>
            <person name="Monciardini P."/>
            <person name="Donadio S."/>
        </authorList>
    </citation>
    <scope>NUCLEOTIDE SEQUENCE</scope>
    <source>
        <strain evidence="2">ID150040</strain>
    </source>
</reference>
<accession>A0A8J3ICM7</accession>
<dbReference type="EMBL" id="BNJK01000001">
    <property type="protein sequence ID" value="GHO91098.1"/>
    <property type="molecule type" value="Genomic_DNA"/>
</dbReference>
<protein>
    <submittedName>
        <fullName evidence="2">Glyoxalase</fullName>
    </submittedName>
</protein>
<feature type="domain" description="VOC" evidence="1">
    <location>
        <begin position="5"/>
        <end position="118"/>
    </location>
</feature>
<dbReference type="Gene3D" id="3.10.180.10">
    <property type="entry name" value="2,3-Dihydroxybiphenyl 1,2-Dioxygenase, domain 1"/>
    <property type="match status" value="1"/>
</dbReference>
<dbReference type="Pfam" id="PF18029">
    <property type="entry name" value="Glyoxalase_6"/>
    <property type="match status" value="1"/>
</dbReference>
<comment type="caution">
    <text evidence="2">The sequence shown here is derived from an EMBL/GenBank/DDBJ whole genome shotgun (WGS) entry which is preliminary data.</text>
</comment>
<dbReference type="InterPro" id="IPR037523">
    <property type="entry name" value="VOC_core"/>
</dbReference>
<dbReference type="SUPFAM" id="SSF54593">
    <property type="entry name" value="Glyoxalase/Bleomycin resistance protein/Dihydroxybiphenyl dioxygenase"/>
    <property type="match status" value="1"/>
</dbReference>
<sequence length="118" mass="13147">MSQHSIVHVEIPAQDPEAAHAFYSNLFGWKHEYYGNLNYHRFYTEEGPGGGYVSVGDQAGHKINQVRVSVLTDDIDSTLAKVEELGGQTVTPKTEIPDMGWFAVFKDPQGNLIGLFTY</sequence>
<dbReference type="InterPro" id="IPR041581">
    <property type="entry name" value="Glyoxalase_6"/>
</dbReference>
<gene>
    <name evidence="2" type="ORF">KSF_011460</name>
</gene>
<dbReference type="PANTHER" id="PTHR33993">
    <property type="entry name" value="GLYOXALASE-RELATED"/>
    <property type="match status" value="1"/>
</dbReference>
<dbReference type="PROSITE" id="PS51819">
    <property type="entry name" value="VOC"/>
    <property type="match status" value="1"/>
</dbReference>
<keyword evidence="3" id="KW-1185">Reference proteome</keyword>
<dbReference type="InterPro" id="IPR029068">
    <property type="entry name" value="Glyas_Bleomycin-R_OHBP_Dase"/>
</dbReference>
<evidence type="ECO:0000313" key="3">
    <source>
        <dbReference type="Proteomes" id="UP000597444"/>
    </source>
</evidence>
<proteinExistence type="predicted"/>
<dbReference type="InterPro" id="IPR052164">
    <property type="entry name" value="Anthracycline_SecMetBiosynth"/>
</dbReference>
<evidence type="ECO:0000259" key="1">
    <source>
        <dbReference type="PROSITE" id="PS51819"/>
    </source>
</evidence>
<name>A0A8J3ICM7_9CHLR</name>
<dbReference type="RefSeq" id="WP_220202018.1">
    <property type="nucleotide sequence ID" value="NZ_BNJK01000001.1"/>
</dbReference>
<dbReference type="AlphaFoldDB" id="A0A8J3ICM7"/>
<dbReference type="CDD" id="cd07247">
    <property type="entry name" value="SgaA_N_like"/>
    <property type="match status" value="1"/>
</dbReference>
<organism evidence="2 3">
    <name type="scientific">Reticulibacter mediterranei</name>
    <dbReference type="NCBI Taxonomy" id="2778369"/>
    <lineage>
        <taxon>Bacteria</taxon>
        <taxon>Bacillati</taxon>
        <taxon>Chloroflexota</taxon>
        <taxon>Ktedonobacteria</taxon>
        <taxon>Ktedonobacterales</taxon>
        <taxon>Reticulibacteraceae</taxon>
        <taxon>Reticulibacter</taxon>
    </lineage>
</organism>